<evidence type="ECO:0000313" key="11">
    <source>
        <dbReference type="Proteomes" id="UP001562354"/>
    </source>
</evidence>
<keyword evidence="4" id="KW-0533">Nickel</keyword>
<gene>
    <name evidence="10" type="ORF">AAFC00_004013</name>
</gene>
<dbReference type="EMBL" id="JBFMKM010000005">
    <property type="protein sequence ID" value="KAL1305861.1"/>
    <property type="molecule type" value="Genomic_DNA"/>
</dbReference>
<comment type="similarity">
    <text evidence="2 8">Belongs to the NiCoT transporter (TC 2.A.52) family.</text>
</comment>
<evidence type="ECO:0000256" key="7">
    <source>
        <dbReference type="ARBA" id="ARBA00023136"/>
    </source>
</evidence>
<name>A0ABR3PI94_9PEZI</name>
<keyword evidence="7 8" id="KW-0472">Membrane</keyword>
<reference evidence="10 11" key="1">
    <citation type="submission" date="2024-07" db="EMBL/GenBank/DDBJ databases">
        <title>Draft sequence of the Neodothiora populina.</title>
        <authorList>
            <person name="Drown D.D."/>
            <person name="Schuette U.S."/>
            <person name="Buechlein A.B."/>
            <person name="Rusch D.R."/>
            <person name="Winton L.W."/>
            <person name="Adams G.A."/>
        </authorList>
    </citation>
    <scope>NUCLEOTIDE SEQUENCE [LARGE SCALE GENOMIC DNA]</scope>
    <source>
        <strain evidence="10 11">CPC 39397</strain>
    </source>
</reference>
<feature type="transmembrane region" description="Helical" evidence="8">
    <location>
        <begin position="44"/>
        <end position="66"/>
    </location>
</feature>
<evidence type="ECO:0000256" key="5">
    <source>
        <dbReference type="ARBA" id="ARBA00022692"/>
    </source>
</evidence>
<dbReference type="PANTHER" id="PTHR31611:SF0">
    <property type="entry name" value="HIGH-AFFINITY NICKEL TRANSPORT PROTEIN NIC1"/>
    <property type="match status" value="1"/>
</dbReference>
<feature type="transmembrane region" description="Helical" evidence="8">
    <location>
        <begin position="348"/>
        <end position="368"/>
    </location>
</feature>
<evidence type="ECO:0000256" key="3">
    <source>
        <dbReference type="ARBA" id="ARBA00022448"/>
    </source>
</evidence>
<keyword evidence="6 8" id="KW-1133">Transmembrane helix</keyword>
<evidence type="ECO:0000256" key="2">
    <source>
        <dbReference type="ARBA" id="ARBA00010892"/>
    </source>
</evidence>
<comment type="caution">
    <text evidence="10">The sequence shown here is derived from an EMBL/GenBank/DDBJ whole genome shotgun (WGS) entry which is preliminary data.</text>
</comment>
<evidence type="ECO:0000256" key="4">
    <source>
        <dbReference type="ARBA" id="ARBA00022596"/>
    </source>
</evidence>
<feature type="transmembrane region" description="Helical" evidence="8">
    <location>
        <begin position="156"/>
        <end position="178"/>
    </location>
</feature>
<feature type="transmembrane region" description="Helical" evidence="8">
    <location>
        <begin position="298"/>
        <end position="328"/>
    </location>
</feature>
<dbReference type="PANTHER" id="PTHR31611">
    <property type="entry name" value="HIGH-AFFINITY NICKEL TRANSPORT PROTEIN NIC1"/>
    <property type="match status" value="1"/>
</dbReference>
<evidence type="ECO:0000256" key="1">
    <source>
        <dbReference type="ARBA" id="ARBA00004127"/>
    </source>
</evidence>
<comment type="subcellular location">
    <subcellularLocation>
        <location evidence="8">Cell membrane</location>
        <topology evidence="8">Multi-pass membrane protein</topology>
    </subcellularLocation>
    <subcellularLocation>
        <location evidence="1">Endomembrane system</location>
        <topology evidence="1">Multi-pass membrane protein</topology>
    </subcellularLocation>
</comment>
<dbReference type="Pfam" id="PF03824">
    <property type="entry name" value="NicO"/>
    <property type="match status" value="1"/>
</dbReference>
<keyword evidence="3 8" id="KW-0813">Transport</keyword>
<evidence type="ECO:0000313" key="10">
    <source>
        <dbReference type="EMBL" id="KAL1305861.1"/>
    </source>
</evidence>
<sequence length="439" mass="47316">MAAPVVGGGMPLLQDPESGFSRQVHHLHLKGQYYHQRIPFLKRLPLPAVAIISLLVTVNIAVWIAVGIVLSYHPSLVSTAVLSWTLGLRHAFDADHISAIDLMTRRLIASGQRPVTVGTFFSLGHSTIVIITSIVVASTAAAVEKRFDGFSRVGGIIGSTVSAVFLIVLGGMNVWILYKLLKQLQKVMKTPANAEEPDFKIEGGGCLFHVLKKMFKIVDRPWKMYPLGVMFGLGFDTSSEIALLGISAISASQGTSIWLILLFPVLFTSGMCLLDTIDGALMMSLYTSARLASDTIAVLYYQAILTGVTVLVAIVIGTIQFLGMLQGAAELEGGFWDGVIVASDHYDIIGGAVCGSFVVFGLLGVVCYKPWRKRVDARRAALTQPVDGNDEVIVTSDDDRAVDEQPEDGLVELVQESTSSVEPERDGKAQQSSSTSKHI</sequence>
<proteinExistence type="inferred from homology"/>
<dbReference type="RefSeq" id="XP_069202134.1">
    <property type="nucleotide sequence ID" value="XM_069343582.1"/>
</dbReference>
<evidence type="ECO:0000256" key="8">
    <source>
        <dbReference type="RuleBase" id="RU362101"/>
    </source>
</evidence>
<feature type="transmembrane region" description="Helical" evidence="8">
    <location>
        <begin position="113"/>
        <end position="136"/>
    </location>
</feature>
<feature type="transmembrane region" description="Helical" evidence="8">
    <location>
        <begin position="224"/>
        <end position="251"/>
    </location>
</feature>
<evidence type="ECO:0000256" key="9">
    <source>
        <dbReference type="SAM" id="MobiDB-lite"/>
    </source>
</evidence>
<dbReference type="InterPro" id="IPR011541">
    <property type="entry name" value="Ni/Co_transpt_high_affinity"/>
</dbReference>
<dbReference type="Proteomes" id="UP001562354">
    <property type="component" value="Unassembled WGS sequence"/>
</dbReference>
<accession>A0ABR3PI94</accession>
<protein>
    <recommendedName>
        <fullName evidence="8">Nickel/cobalt efflux system</fullName>
    </recommendedName>
</protein>
<dbReference type="InterPro" id="IPR004688">
    <property type="entry name" value="Ni/Co_transpt"/>
</dbReference>
<organism evidence="10 11">
    <name type="scientific">Neodothiora populina</name>
    <dbReference type="NCBI Taxonomy" id="2781224"/>
    <lineage>
        <taxon>Eukaryota</taxon>
        <taxon>Fungi</taxon>
        <taxon>Dikarya</taxon>
        <taxon>Ascomycota</taxon>
        <taxon>Pezizomycotina</taxon>
        <taxon>Dothideomycetes</taxon>
        <taxon>Dothideomycetidae</taxon>
        <taxon>Dothideales</taxon>
        <taxon>Dothioraceae</taxon>
        <taxon>Neodothiora</taxon>
    </lineage>
</organism>
<dbReference type="GeneID" id="95977713"/>
<feature type="compositionally biased region" description="Polar residues" evidence="9">
    <location>
        <begin position="429"/>
        <end position="439"/>
    </location>
</feature>
<keyword evidence="11" id="KW-1185">Reference proteome</keyword>
<keyword evidence="5 8" id="KW-0812">Transmembrane</keyword>
<feature type="transmembrane region" description="Helical" evidence="8">
    <location>
        <begin position="257"/>
        <end position="277"/>
    </location>
</feature>
<feature type="region of interest" description="Disordered" evidence="9">
    <location>
        <begin position="394"/>
        <end position="439"/>
    </location>
</feature>
<evidence type="ECO:0000256" key="6">
    <source>
        <dbReference type="ARBA" id="ARBA00022989"/>
    </source>
</evidence>